<feature type="region of interest" description="Disordered" evidence="1">
    <location>
        <begin position="1"/>
        <end position="25"/>
    </location>
</feature>
<reference evidence="2 3" key="1">
    <citation type="submission" date="2021-06" db="EMBL/GenBank/DDBJ databases">
        <authorList>
            <person name="Kallberg Y."/>
            <person name="Tangrot J."/>
            <person name="Rosling A."/>
        </authorList>
    </citation>
    <scope>NUCLEOTIDE SEQUENCE [LARGE SCALE GENOMIC DNA]</scope>
    <source>
        <strain evidence="2 3">120-4 pot B 10/14</strain>
    </source>
</reference>
<dbReference type="Proteomes" id="UP000789901">
    <property type="component" value="Unassembled WGS sequence"/>
</dbReference>
<accession>A0ABM8W5S8</accession>
<evidence type="ECO:0000313" key="3">
    <source>
        <dbReference type="Proteomes" id="UP000789901"/>
    </source>
</evidence>
<dbReference type="EMBL" id="CAJVQB010001353">
    <property type="protein sequence ID" value="CAG8532199.1"/>
    <property type="molecule type" value="Genomic_DNA"/>
</dbReference>
<evidence type="ECO:0000256" key="1">
    <source>
        <dbReference type="SAM" id="MobiDB-lite"/>
    </source>
</evidence>
<protein>
    <submittedName>
        <fullName evidence="2">40055_t:CDS:1</fullName>
    </submittedName>
</protein>
<proteinExistence type="predicted"/>
<comment type="caution">
    <text evidence="2">The sequence shown here is derived from an EMBL/GenBank/DDBJ whole genome shotgun (WGS) entry which is preliminary data.</text>
</comment>
<name>A0ABM8W5S8_GIGMA</name>
<organism evidence="2 3">
    <name type="scientific">Gigaspora margarita</name>
    <dbReference type="NCBI Taxonomy" id="4874"/>
    <lineage>
        <taxon>Eukaryota</taxon>
        <taxon>Fungi</taxon>
        <taxon>Fungi incertae sedis</taxon>
        <taxon>Mucoromycota</taxon>
        <taxon>Glomeromycotina</taxon>
        <taxon>Glomeromycetes</taxon>
        <taxon>Diversisporales</taxon>
        <taxon>Gigasporaceae</taxon>
        <taxon>Gigaspora</taxon>
    </lineage>
</organism>
<evidence type="ECO:0000313" key="2">
    <source>
        <dbReference type="EMBL" id="CAG8532199.1"/>
    </source>
</evidence>
<sequence length="44" mass="5022">MAKQSGKLHTRHFPSNQYQRRQETQSYTLLASMKFGASIPKPNG</sequence>
<gene>
    <name evidence="2" type="ORF">GMARGA_LOCUS3676</name>
</gene>
<feature type="compositionally biased region" description="Polar residues" evidence="1">
    <location>
        <begin position="13"/>
        <end position="25"/>
    </location>
</feature>
<feature type="compositionally biased region" description="Basic residues" evidence="1">
    <location>
        <begin position="1"/>
        <end position="12"/>
    </location>
</feature>
<keyword evidence="3" id="KW-1185">Reference proteome</keyword>